<protein>
    <recommendedName>
        <fullName evidence="2">HTH cro/C1-type domain-containing protein</fullName>
    </recommendedName>
</protein>
<dbReference type="InterPro" id="IPR010982">
    <property type="entry name" value="Lambda_DNA-bd_dom_sf"/>
</dbReference>
<proteinExistence type="predicted"/>
<sequence length="186" mass="20136">MLYFGVVSILMLGGEQPNACLVGKNMLMKSARELLAENLARLMAQSTNLRSARQLAARARVGQTTISNWLRVDRAPTLAPQLNALESVARAFGITVGELLSEHRNRKDDAMTARELLVELRASREHAARVSRMLYDIAAELSPGGAAGEPSVKGFRDPALAQPEDYLLSGAPPSLATPRSSADRKK</sequence>
<evidence type="ECO:0000256" key="1">
    <source>
        <dbReference type="SAM" id="MobiDB-lite"/>
    </source>
</evidence>
<dbReference type="InterPro" id="IPR001387">
    <property type="entry name" value="Cro/C1-type_HTH"/>
</dbReference>
<dbReference type="CDD" id="cd00093">
    <property type="entry name" value="HTH_XRE"/>
    <property type="match status" value="1"/>
</dbReference>
<dbReference type="SMART" id="SM00530">
    <property type="entry name" value="HTH_XRE"/>
    <property type="match status" value="1"/>
</dbReference>
<dbReference type="EMBL" id="LN899821">
    <property type="protein sequence ID" value="CUV20416.1"/>
    <property type="molecule type" value="Genomic_DNA"/>
</dbReference>
<organism evidence="3">
    <name type="scientific">Ralstonia solanacearum</name>
    <name type="common">Pseudomonas solanacearum</name>
    <dbReference type="NCBI Taxonomy" id="305"/>
    <lineage>
        <taxon>Bacteria</taxon>
        <taxon>Pseudomonadati</taxon>
        <taxon>Pseudomonadota</taxon>
        <taxon>Betaproteobacteria</taxon>
        <taxon>Burkholderiales</taxon>
        <taxon>Burkholderiaceae</taxon>
        <taxon>Ralstonia</taxon>
        <taxon>Ralstonia solanacearum species complex</taxon>
    </lineage>
</organism>
<dbReference type="AlphaFoldDB" id="A0A0S4UE44"/>
<feature type="region of interest" description="Disordered" evidence="1">
    <location>
        <begin position="163"/>
        <end position="186"/>
    </location>
</feature>
<gene>
    <name evidence="3" type="ORF">PSS4_v1_1500011</name>
</gene>
<accession>A0A0S4UE44</accession>
<name>A0A0S4UE44_RALSL</name>
<reference evidence="3" key="1">
    <citation type="submission" date="2015-10" db="EMBL/GenBank/DDBJ databases">
        <authorList>
            <person name="Gilbert D.G."/>
        </authorList>
    </citation>
    <scope>NUCLEOTIDE SEQUENCE</scope>
    <source>
        <strain evidence="3">Phyl III-seqv23</strain>
    </source>
</reference>
<dbReference type="Gene3D" id="1.10.260.40">
    <property type="entry name" value="lambda repressor-like DNA-binding domains"/>
    <property type="match status" value="1"/>
</dbReference>
<evidence type="ECO:0000313" key="3">
    <source>
        <dbReference type="EMBL" id="CUV20416.1"/>
    </source>
</evidence>
<dbReference type="SUPFAM" id="SSF47413">
    <property type="entry name" value="lambda repressor-like DNA-binding domains"/>
    <property type="match status" value="1"/>
</dbReference>
<dbReference type="GO" id="GO:0003677">
    <property type="term" value="F:DNA binding"/>
    <property type="evidence" value="ECO:0007669"/>
    <property type="project" value="InterPro"/>
</dbReference>
<feature type="domain" description="HTH cro/C1-type" evidence="2">
    <location>
        <begin position="53"/>
        <end position="99"/>
    </location>
</feature>
<dbReference type="PROSITE" id="PS50943">
    <property type="entry name" value="HTH_CROC1"/>
    <property type="match status" value="1"/>
</dbReference>
<evidence type="ECO:0000259" key="2">
    <source>
        <dbReference type="PROSITE" id="PS50943"/>
    </source>
</evidence>